<keyword evidence="4" id="KW-0539">Nucleus</keyword>
<dbReference type="PROSITE" id="PS51005">
    <property type="entry name" value="NAC"/>
    <property type="match status" value="1"/>
</dbReference>
<dbReference type="InterPro" id="IPR036093">
    <property type="entry name" value="NAC_dom_sf"/>
</dbReference>
<evidence type="ECO:0000256" key="4">
    <source>
        <dbReference type="ARBA" id="ARBA00023242"/>
    </source>
</evidence>
<keyword evidence="2" id="KW-0238">DNA-binding</keyword>
<evidence type="ECO:0000256" key="3">
    <source>
        <dbReference type="ARBA" id="ARBA00023163"/>
    </source>
</evidence>
<gene>
    <name evidence="7" type="ORF">A4U43_C02F11410</name>
</gene>
<name>A0A5P1FIC9_ASPOF</name>
<feature type="region of interest" description="Disordered" evidence="5">
    <location>
        <begin position="127"/>
        <end position="153"/>
    </location>
</feature>
<evidence type="ECO:0000313" key="8">
    <source>
        <dbReference type="Proteomes" id="UP000243459"/>
    </source>
</evidence>
<evidence type="ECO:0000259" key="6">
    <source>
        <dbReference type="PROSITE" id="PS51005"/>
    </source>
</evidence>
<dbReference type="GO" id="GO:0006355">
    <property type="term" value="P:regulation of DNA-templated transcription"/>
    <property type="evidence" value="ECO:0007669"/>
    <property type="project" value="InterPro"/>
</dbReference>
<dbReference type="InterPro" id="IPR003441">
    <property type="entry name" value="NAC-dom"/>
</dbReference>
<dbReference type="PANTHER" id="PTHR31719:SF130">
    <property type="entry name" value="NAC DOMAIN-CONTAINING PROTEIN 18"/>
    <property type="match status" value="1"/>
</dbReference>
<evidence type="ECO:0000313" key="7">
    <source>
        <dbReference type="EMBL" id="ONK77852.1"/>
    </source>
</evidence>
<evidence type="ECO:0000256" key="5">
    <source>
        <dbReference type="SAM" id="MobiDB-lite"/>
    </source>
</evidence>
<reference evidence="8" key="1">
    <citation type="journal article" date="2017" name="Nat. Commun.">
        <title>The asparagus genome sheds light on the origin and evolution of a young Y chromosome.</title>
        <authorList>
            <person name="Harkess A."/>
            <person name="Zhou J."/>
            <person name="Xu C."/>
            <person name="Bowers J.E."/>
            <person name="Van der Hulst R."/>
            <person name="Ayyampalayam S."/>
            <person name="Mercati F."/>
            <person name="Riccardi P."/>
            <person name="McKain M.R."/>
            <person name="Kakrana A."/>
            <person name="Tang H."/>
            <person name="Ray J."/>
            <person name="Groenendijk J."/>
            <person name="Arikit S."/>
            <person name="Mathioni S.M."/>
            <person name="Nakano M."/>
            <person name="Shan H."/>
            <person name="Telgmann-Rauber A."/>
            <person name="Kanno A."/>
            <person name="Yue Z."/>
            <person name="Chen H."/>
            <person name="Li W."/>
            <person name="Chen Y."/>
            <person name="Xu X."/>
            <person name="Zhang Y."/>
            <person name="Luo S."/>
            <person name="Chen H."/>
            <person name="Gao J."/>
            <person name="Mao Z."/>
            <person name="Pires J.C."/>
            <person name="Luo M."/>
            <person name="Kudrna D."/>
            <person name="Wing R.A."/>
            <person name="Meyers B.C."/>
            <person name="Yi K."/>
            <person name="Kong H."/>
            <person name="Lavrijsen P."/>
            <person name="Sunseri F."/>
            <person name="Falavigna A."/>
            <person name="Ye Y."/>
            <person name="Leebens-Mack J.H."/>
            <person name="Chen G."/>
        </authorList>
    </citation>
    <scope>NUCLEOTIDE SEQUENCE [LARGE SCALE GENOMIC DNA]</scope>
    <source>
        <strain evidence="8">cv. DH0086</strain>
    </source>
</reference>
<sequence length="153" mass="17859">MEKLSLSIERQQHNGAIKLPPGFRFHPTDEELVVQYLRRKVFSCPLPAFIIPEIDLGKCDPWDLLGRCEQERYFFALRESSIVVPTRDWVLCRIFMKKRAIKMNVGNGEHLEEEERAIEFIDFMGRRNEDRRPSSPSDSDSSCVTEPRDESSN</sequence>
<dbReference type="Pfam" id="PF02365">
    <property type="entry name" value="NAM"/>
    <property type="match status" value="1"/>
</dbReference>
<organism evidence="7 8">
    <name type="scientific">Asparagus officinalis</name>
    <name type="common">Garden asparagus</name>
    <dbReference type="NCBI Taxonomy" id="4686"/>
    <lineage>
        <taxon>Eukaryota</taxon>
        <taxon>Viridiplantae</taxon>
        <taxon>Streptophyta</taxon>
        <taxon>Embryophyta</taxon>
        <taxon>Tracheophyta</taxon>
        <taxon>Spermatophyta</taxon>
        <taxon>Magnoliopsida</taxon>
        <taxon>Liliopsida</taxon>
        <taxon>Asparagales</taxon>
        <taxon>Asparagaceae</taxon>
        <taxon>Asparagoideae</taxon>
        <taxon>Asparagus</taxon>
    </lineage>
</organism>
<dbReference type="SUPFAM" id="SSF101941">
    <property type="entry name" value="NAC domain"/>
    <property type="match status" value="1"/>
</dbReference>
<keyword evidence="3" id="KW-0804">Transcription</keyword>
<dbReference type="PANTHER" id="PTHR31719">
    <property type="entry name" value="NAC TRANSCRIPTION FACTOR 56"/>
    <property type="match status" value="1"/>
</dbReference>
<keyword evidence="1" id="KW-0805">Transcription regulation</keyword>
<dbReference type="Proteomes" id="UP000243459">
    <property type="component" value="Chromosome 2"/>
</dbReference>
<keyword evidence="8" id="KW-1185">Reference proteome</keyword>
<accession>A0A5P1FIC9</accession>
<dbReference type="Gene3D" id="2.170.150.80">
    <property type="entry name" value="NAC domain"/>
    <property type="match status" value="1"/>
</dbReference>
<proteinExistence type="predicted"/>
<dbReference type="GO" id="GO:0003677">
    <property type="term" value="F:DNA binding"/>
    <property type="evidence" value="ECO:0007669"/>
    <property type="project" value="UniProtKB-KW"/>
</dbReference>
<protein>
    <recommendedName>
        <fullName evidence="6">NAC domain-containing protein</fullName>
    </recommendedName>
</protein>
<dbReference type="Gramene" id="ONK77852">
    <property type="protein sequence ID" value="ONK77852"/>
    <property type="gene ID" value="A4U43_C02F11410"/>
</dbReference>
<evidence type="ECO:0000256" key="2">
    <source>
        <dbReference type="ARBA" id="ARBA00023125"/>
    </source>
</evidence>
<evidence type="ECO:0000256" key="1">
    <source>
        <dbReference type="ARBA" id="ARBA00023015"/>
    </source>
</evidence>
<feature type="domain" description="NAC" evidence="6">
    <location>
        <begin position="19"/>
        <end position="153"/>
    </location>
</feature>
<dbReference type="EMBL" id="CM007382">
    <property type="protein sequence ID" value="ONK77852.1"/>
    <property type="molecule type" value="Genomic_DNA"/>
</dbReference>
<dbReference type="AlphaFoldDB" id="A0A5P1FIC9"/>